<sequence>MDNNSSAKKESFDADHGFIFMQTWPSVLRWILVLPVALIIFLLTNGLSNWAMKISSADWFIYTVSFVFHTLASAVFVYYGAATAPGARKIVMAILSVILIAAAIVVFTIPQERYNTRDLSATLKIINVVSTILGIVLAYFWRKQKPNQQNLE</sequence>
<dbReference type="RefSeq" id="WP_259839419.1">
    <property type="nucleotide sequence ID" value="NZ_JAOAMU010000004.1"/>
</dbReference>
<accession>A0ABT2IW15</accession>
<keyword evidence="1" id="KW-0472">Membrane</keyword>
<dbReference type="EMBL" id="JAOAMU010000004">
    <property type="protein sequence ID" value="MCT2563043.1"/>
    <property type="molecule type" value="Genomic_DNA"/>
</dbReference>
<evidence type="ECO:0000256" key="1">
    <source>
        <dbReference type="SAM" id="Phobius"/>
    </source>
</evidence>
<keyword evidence="3" id="KW-1185">Reference proteome</keyword>
<evidence type="ECO:0000313" key="3">
    <source>
        <dbReference type="Proteomes" id="UP001525566"/>
    </source>
</evidence>
<feature type="transmembrane region" description="Helical" evidence="1">
    <location>
        <begin position="121"/>
        <end position="141"/>
    </location>
</feature>
<name>A0ABT2IW15_9FLAO</name>
<protein>
    <submittedName>
        <fullName evidence="2">Uncharacterized protein</fullName>
    </submittedName>
</protein>
<keyword evidence="1" id="KW-1133">Transmembrane helix</keyword>
<reference evidence="2 3" key="1">
    <citation type="submission" date="2022-09" db="EMBL/GenBank/DDBJ databases">
        <title>Chryseobacterium oleae sp.nov., isolated from the inter-root soil of Pyrola calliantha H. Andr. in Tibet.</title>
        <authorList>
            <person name="Li Z."/>
        </authorList>
    </citation>
    <scope>NUCLEOTIDE SEQUENCE [LARGE SCALE GENOMIC DNA]</scope>
    <source>
        <strain evidence="3">pc1-10</strain>
    </source>
</reference>
<feature type="transmembrane region" description="Helical" evidence="1">
    <location>
        <begin position="59"/>
        <end position="78"/>
    </location>
</feature>
<keyword evidence="1" id="KW-0812">Transmembrane</keyword>
<gene>
    <name evidence="2" type="ORF">N0B48_14200</name>
</gene>
<dbReference type="Proteomes" id="UP001525566">
    <property type="component" value="Unassembled WGS sequence"/>
</dbReference>
<feature type="transmembrane region" description="Helical" evidence="1">
    <location>
        <begin position="27"/>
        <end position="47"/>
    </location>
</feature>
<evidence type="ECO:0000313" key="2">
    <source>
        <dbReference type="EMBL" id="MCT2563043.1"/>
    </source>
</evidence>
<proteinExistence type="predicted"/>
<comment type="caution">
    <text evidence="2">The sequence shown here is derived from an EMBL/GenBank/DDBJ whole genome shotgun (WGS) entry which is preliminary data.</text>
</comment>
<organism evidence="2 3">
    <name type="scientific">Chryseobacterium herbae</name>
    <dbReference type="NCBI Taxonomy" id="2976476"/>
    <lineage>
        <taxon>Bacteria</taxon>
        <taxon>Pseudomonadati</taxon>
        <taxon>Bacteroidota</taxon>
        <taxon>Flavobacteriia</taxon>
        <taxon>Flavobacteriales</taxon>
        <taxon>Weeksellaceae</taxon>
        <taxon>Chryseobacterium group</taxon>
        <taxon>Chryseobacterium</taxon>
    </lineage>
</organism>
<feature type="transmembrane region" description="Helical" evidence="1">
    <location>
        <begin position="90"/>
        <end position="109"/>
    </location>
</feature>